<evidence type="ECO:0000256" key="5">
    <source>
        <dbReference type="ARBA" id="ARBA00022729"/>
    </source>
</evidence>
<dbReference type="AlphaFoldDB" id="A0AAX6P3V2"/>
<dbReference type="FunFam" id="2.60.40.60:FF:000167">
    <property type="entry name" value="Cadherin 16"/>
    <property type="match status" value="1"/>
</dbReference>
<dbReference type="FunFam" id="2.60.40.60:FF:000149">
    <property type="entry name" value="cadherin-16 isoform X1"/>
    <property type="match status" value="1"/>
</dbReference>
<dbReference type="GO" id="GO:0005509">
    <property type="term" value="F:calcium ion binding"/>
    <property type="evidence" value="ECO:0007669"/>
    <property type="project" value="UniProtKB-UniRule"/>
</dbReference>
<keyword evidence="10" id="KW-0472">Membrane</keyword>
<keyword evidence="9" id="KW-1133">Transmembrane helix</keyword>
<evidence type="ECO:0000256" key="4">
    <source>
        <dbReference type="ARBA" id="ARBA00022723"/>
    </source>
</evidence>
<keyword evidence="11" id="KW-0325">Glycoprotein</keyword>
<keyword evidence="7 15" id="KW-0106">Calcium</keyword>
<feature type="domain" description="Cadherin" evidence="17">
    <location>
        <begin position="339"/>
        <end position="411"/>
    </location>
</feature>
<dbReference type="GO" id="GO:0044331">
    <property type="term" value="P:cell-cell adhesion mediated by cadherin"/>
    <property type="evidence" value="ECO:0007669"/>
    <property type="project" value="TreeGrafter"/>
</dbReference>
<dbReference type="InterPro" id="IPR039808">
    <property type="entry name" value="Cadherin"/>
</dbReference>
<keyword evidence="5" id="KW-0732">Signal</keyword>
<keyword evidence="3" id="KW-0812">Transmembrane</keyword>
<gene>
    <name evidence="19" type="primary">Cdh16</name>
</gene>
<dbReference type="InterPro" id="IPR020894">
    <property type="entry name" value="Cadherin_CS"/>
</dbReference>
<evidence type="ECO:0000256" key="6">
    <source>
        <dbReference type="ARBA" id="ARBA00022737"/>
    </source>
</evidence>
<dbReference type="FunFam" id="2.60.40.60:FF:000240">
    <property type="entry name" value="Cadherin 16"/>
    <property type="match status" value="1"/>
</dbReference>
<evidence type="ECO:0000256" key="2">
    <source>
        <dbReference type="ARBA" id="ARBA00022475"/>
    </source>
</evidence>
<dbReference type="GO" id="GO:0005912">
    <property type="term" value="C:adherens junction"/>
    <property type="evidence" value="ECO:0007669"/>
    <property type="project" value="TreeGrafter"/>
</dbReference>
<keyword evidence="18" id="KW-1185">Reference proteome</keyword>
<protein>
    <recommendedName>
        <fullName evidence="13">Cadherin-16</fullName>
    </recommendedName>
    <alternativeName>
        <fullName evidence="14">Kidney-specific cadherin</fullName>
    </alternativeName>
</protein>
<evidence type="ECO:0000256" key="7">
    <source>
        <dbReference type="ARBA" id="ARBA00022837"/>
    </source>
</evidence>
<evidence type="ECO:0000259" key="17">
    <source>
        <dbReference type="PROSITE" id="PS50268"/>
    </source>
</evidence>
<evidence type="ECO:0000256" key="12">
    <source>
        <dbReference type="ARBA" id="ARBA00037319"/>
    </source>
</evidence>
<keyword evidence="6" id="KW-0677">Repeat</keyword>
<evidence type="ECO:0000256" key="10">
    <source>
        <dbReference type="ARBA" id="ARBA00023136"/>
    </source>
</evidence>
<dbReference type="FunFam" id="2.60.40.60:FF:000159">
    <property type="entry name" value="cadherin-16 isoform X1"/>
    <property type="match status" value="1"/>
</dbReference>
<dbReference type="PROSITE" id="PS00232">
    <property type="entry name" value="CADHERIN_1"/>
    <property type="match status" value="1"/>
</dbReference>
<name>A0AAX6P3V2_HETGA</name>
<dbReference type="Gene3D" id="2.60.40.60">
    <property type="entry name" value="Cadherins"/>
    <property type="match status" value="7"/>
</dbReference>
<evidence type="ECO:0000256" key="14">
    <source>
        <dbReference type="ARBA" id="ARBA00078798"/>
    </source>
</evidence>
<feature type="region of interest" description="Disordered" evidence="16">
    <location>
        <begin position="903"/>
        <end position="944"/>
    </location>
</feature>
<keyword evidence="8" id="KW-0130">Cell adhesion</keyword>
<keyword evidence="4" id="KW-0479">Metal-binding</keyword>
<dbReference type="GO" id="GO:0034332">
    <property type="term" value="P:adherens junction organization"/>
    <property type="evidence" value="ECO:0007669"/>
    <property type="project" value="TreeGrafter"/>
</dbReference>
<dbReference type="PROSITE" id="PS50268">
    <property type="entry name" value="CADHERIN_2"/>
    <property type="match status" value="6"/>
</dbReference>
<dbReference type="CDD" id="cd11304">
    <property type="entry name" value="Cadherin_repeat"/>
    <property type="match status" value="6"/>
</dbReference>
<dbReference type="FunFam" id="2.60.40.60:FF:000195">
    <property type="entry name" value="Cadherin 16"/>
    <property type="match status" value="1"/>
</dbReference>
<dbReference type="Proteomes" id="UP000694906">
    <property type="component" value="Unplaced"/>
</dbReference>
<dbReference type="PANTHER" id="PTHR24027:SF424">
    <property type="entry name" value="CADHERIN-16 ISOFORM X3"/>
    <property type="match status" value="1"/>
</dbReference>
<evidence type="ECO:0000256" key="1">
    <source>
        <dbReference type="ARBA" id="ARBA00004251"/>
    </source>
</evidence>
<evidence type="ECO:0000256" key="8">
    <source>
        <dbReference type="ARBA" id="ARBA00022889"/>
    </source>
</evidence>
<dbReference type="GO" id="GO:0007156">
    <property type="term" value="P:homophilic cell adhesion via plasma membrane adhesion molecules"/>
    <property type="evidence" value="ECO:0007669"/>
    <property type="project" value="InterPro"/>
</dbReference>
<dbReference type="GO" id="GO:0008013">
    <property type="term" value="F:beta-catenin binding"/>
    <property type="evidence" value="ECO:0007669"/>
    <property type="project" value="TreeGrafter"/>
</dbReference>
<feature type="domain" description="Cadherin" evidence="17">
    <location>
        <begin position="96"/>
        <end position="201"/>
    </location>
</feature>
<evidence type="ECO:0000313" key="18">
    <source>
        <dbReference type="Proteomes" id="UP000694906"/>
    </source>
</evidence>
<dbReference type="RefSeq" id="XP_004843139.1">
    <property type="nucleotide sequence ID" value="XM_004843082.2"/>
</dbReference>
<sequence length="944" mass="101967">MLLVLSYMLSAGKCHDGGRASSLGGLRVWRLAVGSRTIPEPQVLSSRRNPPVKSSTTLARPCPSVLACSVRPTLTMVPAWLWLLCFSIPQAFPEAQPAELSVEVPENYGGNFPLYLTKLPLPHEKPEGQIVLSGDSGIPAEGPFAVDSDSGFLVVTSALDREEQAEYKLQVTLETGDGYVLWGPQPVIVHVKDENDQVPQFSQTIYRAQLSQGTRPGIPFLFLEASDGDAPGTANSDLQFHVLSQTPAQPSSDMFQLEPRRGALALSPEGSTSLDRALEGSYQLLVQVKDMGDQAIGHQATATIEVSIVQSTWVPLEPIHLAENLKVPYPHPIAQVHWSGGNVHYHLESQPPGPFDVDADGKLYVTMELDREAQAEYLLQAWAQNSHGEDYAKPLEFHVVVTDENDNPPVCLPRGSSISIPELSAPGTEVTQLLAEDADAPGSPNSHIVYQLLTPEPQKGAEGRAFALDPTSGSVTLGTVPLQAGQDILLQVLAIDLAGAEEGLSSMCEVEITITDINDHAPEFTISQIEPVSLPEDVEPGTLVATLMATDADLEPAFRLMEFAIEAGDKEGIFGLDWEPGSDHVQLKLRKNLSYEAIPHHKVVVVVRNVEKLVGPGPGPEATATVTVLVERVMLPPKLDQENYEASVPISTPAGSHLLTIQPSDPMNRTLRFSLVNDSEGWLCIKEVSGEVHTAQSLQGAQPGDTYTVLVEAQDADEPRLSASAALVVHFLKPPPAPALTLAPMPTRFLCTPRQDYGVVVSGLSEDPNLASVPGPYSFALGPNPTVQRDWRLQPLNDSHAYLILALHWVEPGEYEVPVVVSHNAHTWQLLVQVIVCRCNVEGRCLRKVGRMKGMPTKLVAVGTLLGTLAAIDEVTMAQRDLLTCLRLYSQEIAEPRLLPHSHLHALGPGEEEGPESASRQHAPEGGRLSDPGSRSWEIGPGSN</sequence>
<dbReference type="GO" id="GO:0016477">
    <property type="term" value="P:cell migration"/>
    <property type="evidence" value="ECO:0007669"/>
    <property type="project" value="TreeGrafter"/>
</dbReference>
<organism evidence="18 19">
    <name type="scientific">Heterocephalus glaber</name>
    <name type="common">Naked mole rat</name>
    <dbReference type="NCBI Taxonomy" id="10181"/>
    <lineage>
        <taxon>Eukaryota</taxon>
        <taxon>Metazoa</taxon>
        <taxon>Chordata</taxon>
        <taxon>Craniata</taxon>
        <taxon>Vertebrata</taxon>
        <taxon>Euteleostomi</taxon>
        <taxon>Mammalia</taxon>
        <taxon>Eutheria</taxon>
        <taxon>Euarchontoglires</taxon>
        <taxon>Glires</taxon>
        <taxon>Rodentia</taxon>
        <taxon>Hystricomorpha</taxon>
        <taxon>Bathyergidae</taxon>
        <taxon>Heterocephalus</taxon>
    </lineage>
</organism>
<comment type="subcellular location">
    <subcellularLocation>
        <location evidence="1">Cell membrane</location>
        <topology evidence="1">Single-pass type I membrane protein</topology>
    </subcellularLocation>
</comment>
<dbReference type="Pfam" id="PF00028">
    <property type="entry name" value="Cadherin"/>
    <property type="match status" value="3"/>
</dbReference>
<feature type="domain" description="Cadherin" evidence="17">
    <location>
        <begin position="412"/>
        <end position="524"/>
    </location>
</feature>
<dbReference type="InterPro" id="IPR002126">
    <property type="entry name" value="Cadherin-like_dom"/>
</dbReference>
<dbReference type="PRINTS" id="PR00205">
    <property type="entry name" value="CADHERIN"/>
</dbReference>
<dbReference type="SUPFAM" id="SSF49313">
    <property type="entry name" value="Cadherin-like"/>
    <property type="match status" value="6"/>
</dbReference>
<accession>A0AAX6P3V2</accession>
<feature type="domain" description="Cadherin" evidence="17">
    <location>
        <begin position="526"/>
        <end position="639"/>
    </location>
</feature>
<dbReference type="GeneID" id="101697697"/>
<keyword evidence="2" id="KW-1003">Cell membrane</keyword>
<dbReference type="CTD" id="1014"/>
<proteinExistence type="predicted"/>
<dbReference type="SMART" id="SM00112">
    <property type="entry name" value="CA"/>
    <property type="match status" value="6"/>
</dbReference>
<feature type="domain" description="Cadherin" evidence="17">
    <location>
        <begin position="202"/>
        <end position="320"/>
    </location>
</feature>
<dbReference type="FunFam" id="2.60.40.60:FF:000241">
    <property type="entry name" value="Cadherin 16"/>
    <property type="match status" value="1"/>
</dbReference>
<evidence type="ECO:0000256" key="13">
    <source>
        <dbReference type="ARBA" id="ARBA00069589"/>
    </source>
</evidence>
<dbReference type="InterPro" id="IPR015919">
    <property type="entry name" value="Cadherin-like_sf"/>
</dbReference>
<comment type="function">
    <text evidence="12">Cadherins are calcium-dependent cell adhesion proteins. They preferentially interact with themselves in a homophilic manner in connecting cells; cadherins may thus contribute to the sorting of heterogeneous cell types.</text>
</comment>
<evidence type="ECO:0000256" key="3">
    <source>
        <dbReference type="ARBA" id="ARBA00022692"/>
    </source>
</evidence>
<dbReference type="FunFam" id="2.60.40.60:FF:000187">
    <property type="entry name" value="Cadherin 16"/>
    <property type="match status" value="1"/>
</dbReference>
<dbReference type="GO" id="GO:0007043">
    <property type="term" value="P:cell-cell junction assembly"/>
    <property type="evidence" value="ECO:0007669"/>
    <property type="project" value="TreeGrafter"/>
</dbReference>
<reference evidence="19" key="1">
    <citation type="submission" date="2025-08" db="UniProtKB">
        <authorList>
            <consortium name="RefSeq"/>
        </authorList>
    </citation>
    <scope>IDENTIFICATION</scope>
</reference>
<dbReference type="GO" id="GO:0016339">
    <property type="term" value="P:calcium-dependent cell-cell adhesion via plasma membrane cell adhesion molecules"/>
    <property type="evidence" value="ECO:0007669"/>
    <property type="project" value="TreeGrafter"/>
</dbReference>
<evidence type="ECO:0000256" key="16">
    <source>
        <dbReference type="SAM" id="MobiDB-lite"/>
    </source>
</evidence>
<dbReference type="GO" id="GO:0045296">
    <property type="term" value="F:cadherin binding"/>
    <property type="evidence" value="ECO:0007669"/>
    <property type="project" value="TreeGrafter"/>
</dbReference>
<evidence type="ECO:0000256" key="11">
    <source>
        <dbReference type="ARBA" id="ARBA00023180"/>
    </source>
</evidence>
<evidence type="ECO:0000256" key="15">
    <source>
        <dbReference type="PROSITE-ProRule" id="PRU00043"/>
    </source>
</evidence>
<dbReference type="GO" id="GO:0016342">
    <property type="term" value="C:catenin complex"/>
    <property type="evidence" value="ECO:0007669"/>
    <property type="project" value="TreeGrafter"/>
</dbReference>
<feature type="domain" description="Cadherin" evidence="17">
    <location>
        <begin position="640"/>
        <end position="740"/>
    </location>
</feature>
<dbReference type="GO" id="GO:0000902">
    <property type="term" value="P:cell morphogenesis"/>
    <property type="evidence" value="ECO:0007669"/>
    <property type="project" value="TreeGrafter"/>
</dbReference>
<evidence type="ECO:0000256" key="9">
    <source>
        <dbReference type="ARBA" id="ARBA00022989"/>
    </source>
</evidence>
<dbReference type="PANTHER" id="PTHR24027">
    <property type="entry name" value="CADHERIN-23"/>
    <property type="match status" value="1"/>
</dbReference>
<evidence type="ECO:0000313" key="19">
    <source>
        <dbReference type="RefSeq" id="XP_004843139.1"/>
    </source>
</evidence>